<dbReference type="STRING" id="48709.A0A1D2M7Z2"/>
<dbReference type="PANTHER" id="PTHR43620:SF7">
    <property type="entry name" value="GLYCEROPHOSPHODIESTER PHOSPHODIESTERASE GDPD5-RELATED"/>
    <property type="match status" value="1"/>
</dbReference>
<evidence type="ECO:0000256" key="1">
    <source>
        <dbReference type="ARBA" id="ARBA00007277"/>
    </source>
</evidence>
<evidence type="ECO:0000256" key="5">
    <source>
        <dbReference type="ARBA" id="ARBA00022801"/>
    </source>
</evidence>
<evidence type="ECO:0000256" key="6">
    <source>
        <dbReference type="ARBA" id="ARBA00047512"/>
    </source>
</evidence>
<evidence type="ECO:0000313" key="10">
    <source>
        <dbReference type="Proteomes" id="UP000094527"/>
    </source>
</evidence>
<dbReference type="Proteomes" id="UP000094527">
    <property type="component" value="Unassembled WGS sequence"/>
</dbReference>
<dbReference type="InterPro" id="IPR030395">
    <property type="entry name" value="GP_PDE_dom"/>
</dbReference>
<gene>
    <name evidence="9" type="ORF">Ocin01_17575</name>
</gene>
<keyword evidence="3 7" id="KW-0732">Signal</keyword>
<evidence type="ECO:0000259" key="8">
    <source>
        <dbReference type="PROSITE" id="PS51704"/>
    </source>
</evidence>
<keyword evidence="5" id="KW-0378">Hydrolase</keyword>
<feature type="chain" id="PRO_5008903585" description="glycerophosphodiester phosphodiesterase" evidence="7">
    <location>
        <begin position="20"/>
        <end position="425"/>
    </location>
</feature>
<dbReference type="OMA" id="FLHYDFH"/>
<organism evidence="9 10">
    <name type="scientific">Orchesella cincta</name>
    <name type="common">Springtail</name>
    <name type="synonym">Podura cincta</name>
    <dbReference type="NCBI Taxonomy" id="48709"/>
    <lineage>
        <taxon>Eukaryota</taxon>
        <taxon>Metazoa</taxon>
        <taxon>Ecdysozoa</taxon>
        <taxon>Arthropoda</taxon>
        <taxon>Hexapoda</taxon>
        <taxon>Collembola</taxon>
        <taxon>Entomobryomorpha</taxon>
        <taxon>Entomobryoidea</taxon>
        <taxon>Orchesellidae</taxon>
        <taxon>Orchesellinae</taxon>
        <taxon>Orchesella</taxon>
    </lineage>
</organism>
<dbReference type="Pfam" id="PF03009">
    <property type="entry name" value="GDPD"/>
    <property type="match status" value="1"/>
</dbReference>
<dbReference type="SUPFAM" id="SSF51695">
    <property type="entry name" value="PLC-like phosphodiesterases"/>
    <property type="match status" value="1"/>
</dbReference>
<keyword evidence="4" id="KW-0319">Glycerol metabolism</keyword>
<dbReference type="PANTHER" id="PTHR43620">
    <property type="entry name" value="GLYCEROPHOSPHORYL DIESTER PHOSPHODIESTERASE"/>
    <property type="match status" value="1"/>
</dbReference>
<dbReference type="AlphaFoldDB" id="A0A1D2M7Z2"/>
<comment type="catalytic activity">
    <reaction evidence="6">
        <text>a sn-glycero-3-phosphodiester + H2O = an alcohol + sn-glycerol 3-phosphate + H(+)</text>
        <dbReference type="Rhea" id="RHEA:12969"/>
        <dbReference type="ChEBI" id="CHEBI:15377"/>
        <dbReference type="ChEBI" id="CHEBI:15378"/>
        <dbReference type="ChEBI" id="CHEBI:30879"/>
        <dbReference type="ChEBI" id="CHEBI:57597"/>
        <dbReference type="ChEBI" id="CHEBI:83408"/>
        <dbReference type="EC" id="3.1.4.46"/>
    </reaction>
</comment>
<feature type="domain" description="GP-PDE" evidence="8">
    <location>
        <begin position="35"/>
        <end position="162"/>
    </location>
</feature>
<evidence type="ECO:0000256" key="3">
    <source>
        <dbReference type="ARBA" id="ARBA00022729"/>
    </source>
</evidence>
<keyword evidence="10" id="KW-1185">Reference proteome</keyword>
<dbReference type="EC" id="3.1.4.46" evidence="2"/>
<evidence type="ECO:0000256" key="7">
    <source>
        <dbReference type="SAM" id="SignalP"/>
    </source>
</evidence>
<dbReference type="GO" id="GO:0008889">
    <property type="term" value="F:glycerophosphodiester phosphodiesterase activity"/>
    <property type="evidence" value="ECO:0007669"/>
    <property type="project" value="UniProtKB-EC"/>
</dbReference>
<dbReference type="PROSITE" id="PS51704">
    <property type="entry name" value="GP_PDE"/>
    <property type="match status" value="1"/>
</dbReference>
<dbReference type="OrthoDB" id="1058301at2759"/>
<reference evidence="9 10" key="1">
    <citation type="journal article" date="2016" name="Genome Biol. Evol.">
        <title>Gene Family Evolution Reflects Adaptation to Soil Environmental Stressors in the Genome of the Collembolan Orchesella cincta.</title>
        <authorList>
            <person name="Faddeeva-Vakhrusheva A."/>
            <person name="Derks M.F."/>
            <person name="Anvar S.Y."/>
            <person name="Agamennone V."/>
            <person name="Suring W."/>
            <person name="Smit S."/>
            <person name="van Straalen N.M."/>
            <person name="Roelofs D."/>
        </authorList>
    </citation>
    <scope>NUCLEOTIDE SEQUENCE [LARGE SCALE GENOMIC DNA]</scope>
    <source>
        <tissue evidence="9">Mixed pool</tissue>
    </source>
</reference>
<dbReference type="GO" id="GO:0006071">
    <property type="term" value="P:glycerol metabolic process"/>
    <property type="evidence" value="ECO:0007669"/>
    <property type="project" value="UniProtKB-KW"/>
</dbReference>
<comment type="caution">
    <text evidence="9">The sequence shown here is derived from an EMBL/GenBank/DDBJ whole genome shotgun (WGS) entry which is preliminary data.</text>
</comment>
<dbReference type="Gene3D" id="3.20.20.190">
    <property type="entry name" value="Phosphatidylinositol (PI) phosphodiesterase"/>
    <property type="match status" value="1"/>
</dbReference>
<feature type="signal peptide" evidence="7">
    <location>
        <begin position="1"/>
        <end position="19"/>
    </location>
</feature>
<accession>A0A1D2M7Z2</accession>
<protein>
    <recommendedName>
        <fullName evidence="2">glycerophosphodiester phosphodiesterase</fullName>
        <ecNumber evidence="2">3.1.4.46</ecNumber>
    </recommendedName>
</protein>
<sequence length="425" mass="48782">MRSYATFLLVLLLPFEIHSHSIRKNGKVSPKVDLPIIVAHRGDKVQMPEHTIPAYEFAMAEGVDFVEPDLVLTNDSVLVCYHDLTIGSGTNVRDIKEFEHLRFDERNITIDGVVKTIKDDWLISDFTLAQLQTIKVIQKATGIRPKYFDKMFSIPTFDEFIEAVHKFTLKTESTDGKEKVVGIMPELKHPSYHNALRESPFYMEETFIRKLESYGYSVNDADASHCEYNTTIIPCSPVVVQSFEPKTIEYLHNTTALRLLALFETTPHNLRYLTYKGLAEMKGKMEFVSVWKELLFTGTLAEIEYNKLDYDEEEIEQLGGFIEPEKFVEFAEELGMKVGIYTIYSSWEDSKRGCSKSCTNETKTVELEYYFRIGVKAFFVEGVCESLRIRDGYFAREGGSSSGVRMGEINKLHLALIFFIIKIFL</sequence>
<proteinExistence type="inferred from homology"/>
<evidence type="ECO:0000313" key="9">
    <source>
        <dbReference type="EMBL" id="ODM89107.1"/>
    </source>
</evidence>
<dbReference type="EMBL" id="LJIJ01002905">
    <property type="protein sequence ID" value="ODM89107.1"/>
    <property type="molecule type" value="Genomic_DNA"/>
</dbReference>
<dbReference type="InterPro" id="IPR017946">
    <property type="entry name" value="PLC-like_Pdiesterase_TIM-brl"/>
</dbReference>
<comment type="similarity">
    <text evidence="1">Belongs to the glycerophosphoryl diester phosphodiesterase family.</text>
</comment>
<evidence type="ECO:0000256" key="2">
    <source>
        <dbReference type="ARBA" id="ARBA00012247"/>
    </source>
</evidence>
<dbReference type="GO" id="GO:0006629">
    <property type="term" value="P:lipid metabolic process"/>
    <property type="evidence" value="ECO:0007669"/>
    <property type="project" value="InterPro"/>
</dbReference>
<name>A0A1D2M7Z2_ORCCI</name>
<evidence type="ECO:0000256" key="4">
    <source>
        <dbReference type="ARBA" id="ARBA00022798"/>
    </source>
</evidence>